<dbReference type="Proteomes" id="UP000519023">
    <property type="component" value="Unassembled WGS sequence"/>
</dbReference>
<name>A0A7X9WYA3_9SPHN</name>
<comment type="caution">
    <text evidence="1">The sequence shown here is derived from an EMBL/GenBank/DDBJ whole genome shotgun (WGS) entry which is preliminary data.</text>
</comment>
<gene>
    <name evidence="1" type="ORF">HHL08_18415</name>
</gene>
<proteinExistence type="predicted"/>
<organism evidence="1 2">
    <name type="scientific">Sphingobium psychrophilum</name>
    <dbReference type="NCBI Taxonomy" id="2728834"/>
    <lineage>
        <taxon>Bacteria</taxon>
        <taxon>Pseudomonadati</taxon>
        <taxon>Pseudomonadota</taxon>
        <taxon>Alphaproteobacteria</taxon>
        <taxon>Sphingomonadales</taxon>
        <taxon>Sphingomonadaceae</taxon>
        <taxon>Sphingobium</taxon>
    </lineage>
</organism>
<sequence length="168" mass="18464">MADYHSPTVVQPDIPVAAMTPLERRLLCEQFEHEGNDQAVYFFASDNVADTAWIATAELVELLGQDNGMVGRIADVVRAEIAKGDLGEDEFELDFSMIGYDLIFQDIVRRSPDLDHVQIIAAWTCTKMRPDGFGGMATVITADDVHSMSTASYIEEVLGRLGEPPPST</sequence>
<evidence type="ECO:0000313" key="2">
    <source>
        <dbReference type="Proteomes" id="UP000519023"/>
    </source>
</evidence>
<dbReference type="AlphaFoldDB" id="A0A7X9WYA3"/>
<dbReference type="RefSeq" id="WP_169574508.1">
    <property type="nucleotide sequence ID" value="NZ_JABBFV010000016.1"/>
</dbReference>
<protein>
    <submittedName>
        <fullName evidence="1">Uncharacterized protein</fullName>
    </submittedName>
</protein>
<keyword evidence="2" id="KW-1185">Reference proteome</keyword>
<accession>A0A7X9WYA3</accession>
<reference evidence="1 2" key="1">
    <citation type="submission" date="2020-04" db="EMBL/GenBank/DDBJ databases">
        <title>Sphingobium sp. AR-3-1 isolated from Arctic soil.</title>
        <authorList>
            <person name="Dahal R.H."/>
            <person name="Chaudhary D.K."/>
        </authorList>
    </citation>
    <scope>NUCLEOTIDE SEQUENCE [LARGE SCALE GENOMIC DNA]</scope>
    <source>
        <strain evidence="1 2">AR-3-1</strain>
    </source>
</reference>
<dbReference type="EMBL" id="JABBFV010000016">
    <property type="protein sequence ID" value="NML12094.1"/>
    <property type="molecule type" value="Genomic_DNA"/>
</dbReference>
<evidence type="ECO:0000313" key="1">
    <source>
        <dbReference type="EMBL" id="NML12094.1"/>
    </source>
</evidence>